<sequence>MTSLGRTCTEILPQGERRAGLALEDIRDRPAYVLLGEPGAGKTTAFGMEAAAAGTEPVSARDFIALPPRPEWLGKPIFIDGLDEVRAGSIDNVAPLDAIRHKLLQIGQPVFRLSCREADWLGSDREHLDSITPQGVAVFHLDDLTDEQVGVVLSQDHRIPDPDAFMESARARGLEALLRNPQNLGMLAEAVHDGWPDNLKDAFELACRRLAHEHNRQRRDVTRNRRIAADKLLDAAGQLYAIQLLGGLAGFALDEDAATAAYPALQDLGLDIGEALRQALESRLFAGHGNVDRREPAHRRIAEFLAARYVTRQIDHAGLPLGRIRAVMEAGDGGVVSDLRGLHAWLAVLFPSARRTLVEADPLGVVLYGDVRAFTADDKRCVLNALSREALRYPWFRSQDWNAPPFGALADRESVDHFREILESPDRSQAHESLVDCVLEAIRHGDPLPELCEALLAIARDRSRWPTNRKAAIQAYIHATDGGRSRLRALLDDISGGRVPDGDDELTGILLTELYPVQLSPAEIVDYLHTAKDPRLIGHYLMFWDREFLERTPIDEIPQVTDRFAEAWTRLRRSLDDFHLKRLAGGLLVKALQLAGEFAAPERVWRWLGMGLDEHAYSRLDKKHQQQITDWLSERQQILRELLEFSFAQCAPKKDVLHCLLETERRIYDARVAPDTADWLFEQAAGFDSAEARNFLFNRGAMSLLRRLDYTPGLLDALLSVSARHPKLQPNVKAWLRCNWDDWRREDAQWKRNRSSEAERRVAEWQAFVRKHHDAIEAGSAHPKIMHDLAMVYFGRFQEAEGENAEARMHAWLGGDAGMVLTALTGLRRTLAREDLPTVSEIIKLALDNRHHYIAEASLAGAEEWFQDNPVRKLELDDEVLTRLVCFRLTHDYGAAPAWFQSLVAQRPGLVADVLVAYASAMLKAGKEHVAGIFPLAYDDHYRDVSRLAALKLLAAYPARAKRQRLGDLGTLLVAALRHCDRQKLVELIAAKLSRKSLDVAQRSQWLCAGLLLDPIQYEGPLSSYVDGNQARSMLIARFFSERPAQATGLPELSESTLVMLIRSIGPYTTPVRPTGAYTVTAEMNAADLVRGLIARLSNRATDSASKAFTELLNDESLHAWRDRLREHQESQRVVLREARFRYPSASAIARLLENGPPAHPADLKALLAQHLRDLDRSDRDGNTTGYRRYWNIDEYGRPTSARTENDCRDRLLELLRERVRGIGVELMPEGEYRENRRADIRASFGGTGGFNVPIEIKRDSHKDLWLAWRTQLLDHYVRDPGADGHGIYLIFWFGGRGMPVAADGGSPPRCAGELESRLSALLSESEKPYIDVIVLDCEPPSTSRGSEK</sequence>
<dbReference type="EMBL" id="FTMD01000006">
    <property type="protein sequence ID" value="SIQ68327.1"/>
    <property type="molecule type" value="Genomic_DNA"/>
</dbReference>
<evidence type="ECO:0000313" key="1">
    <source>
        <dbReference type="EMBL" id="SIQ68327.1"/>
    </source>
</evidence>
<keyword evidence="2" id="KW-1185">Reference proteome</keyword>
<dbReference type="Proteomes" id="UP000186819">
    <property type="component" value="Unassembled WGS sequence"/>
</dbReference>
<proteinExistence type="predicted"/>
<dbReference type="RefSeq" id="WP_076602036.1">
    <property type="nucleotide sequence ID" value="NZ_FTMD01000006.1"/>
</dbReference>
<evidence type="ECO:0000313" key="2">
    <source>
        <dbReference type="Proteomes" id="UP000186819"/>
    </source>
</evidence>
<reference evidence="2" key="1">
    <citation type="submission" date="2017-01" db="EMBL/GenBank/DDBJ databases">
        <authorList>
            <person name="Varghese N."/>
            <person name="Submissions S."/>
        </authorList>
    </citation>
    <scope>NUCLEOTIDE SEQUENCE [LARGE SCALE GENOMIC DNA]</scope>
    <source>
        <strain evidence="2">ATCC 51758</strain>
    </source>
</reference>
<name>A0A1N6URV7_9RHOO</name>
<dbReference type="OrthoDB" id="9004810at2"/>
<protein>
    <submittedName>
        <fullName evidence="1">Uncharacterized protein</fullName>
    </submittedName>
</protein>
<organism evidence="1 2">
    <name type="scientific">Aromatoleum tolulyticum</name>
    <dbReference type="NCBI Taxonomy" id="34027"/>
    <lineage>
        <taxon>Bacteria</taxon>
        <taxon>Pseudomonadati</taxon>
        <taxon>Pseudomonadota</taxon>
        <taxon>Betaproteobacteria</taxon>
        <taxon>Rhodocyclales</taxon>
        <taxon>Rhodocyclaceae</taxon>
        <taxon>Aromatoleum</taxon>
    </lineage>
</organism>
<gene>
    <name evidence="1" type="ORF">SAMN05421829_10621</name>
</gene>
<accession>A0A1N6URV7</accession>